<evidence type="ECO:0000256" key="6">
    <source>
        <dbReference type="PIRSR" id="PIRSR601461-2"/>
    </source>
</evidence>
<name>A0A814W4G6_ADIRI</name>
<dbReference type="PROSITE" id="PS51767">
    <property type="entry name" value="PEPTIDASE_A1"/>
    <property type="match status" value="1"/>
</dbReference>
<keyword evidence="2 7" id="KW-0645">Protease</keyword>
<evidence type="ECO:0000259" key="9">
    <source>
        <dbReference type="PROSITE" id="PS51767"/>
    </source>
</evidence>
<keyword evidence="8" id="KW-0732">Signal</keyword>
<feature type="active site" evidence="5">
    <location>
        <position position="295"/>
    </location>
</feature>
<dbReference type="InterPro" id="IPR001461">
    <property type="entry name" value="Aspartic_peptidase_A1"/>
</dbReference>
<proteinExistence type="inferred from homology"/>
<dbReference type="Pfam" id="PF00026">
    <property type="entry name" value="Asp"/>
    <property type="match status" value="1"/>
</dbReference>
<dbReference type="FunFam" id="2.40.70.10:FF:000115">
    <property type="entry name" value="Lysosomal aspartic protease"/>
    <property type="match status" value="1"/>
</dbReference>
<dbReference type="InterPro" id="IPR021109">
    <property type="entry name" value="Peptidase_aspartic_dom_sf"/>
</dbReference>
<evidence type="ECO:0000256" key="8">
    <source>
        <dbReference type="SAM" id="SignalP"/>
    </source>
</evidence>
<dbReference type="EMBL" id="CAJNOR010001773">
    <property type="protein sequence ID" value="CAF1197049.1"/>
    <property type="molecule type" value="Genomic_DNA"/>
</dbReference>
<accession>A0A814W4G6</accession>
<dbReference type="PROSITE" id="PS00141">
    <property type="entry name" value="ASP_PROTEASE"/>
    <property type="match status" value="1"/>
</dbReference>
<dbReference type="Gene3D" id="2.40.70.10">
    <property type="entry name" value="Acid Proteases"/>
    <property type="match status" value="2"/>
</dbReference>
<dbReference type="AlphaFoldDB" id="A0A814W4G6"/>
<feature type="active site" evidence="5">
    <location>
        <position position="110"/>
    </location>
</feature>
<dbReference type="InterPro" id="IPR034164">
    <property type="entry name" value="Pepsin-like_dom"/>
</dbReference>
<dbReference type="SUPFAM" id="SSF50630">
    <property type="entry name" value="Acid proteases"/>
    <property type="match status" value="1"/>
</dbReference>
<dbReference type="InterPro" id="IPR033121">
    <property type="entry name" value="PEPTIDASE_A1"/>
</dbReference>
<feature type="domain" description="Peptidase A1" evidence="9">
    <location>
        <begin position="92"/>
        <end position="412"/>
    </location>
</feature>
<evidence type="ECO:0000313" key="12">
    <source>
        <dbReference type="Proteomes" id="UP000663828"/>
    </source>
</evidence>
<dbReference type="Proteomes" id="UP000663852">
    <property type="component" value="Unassembled WGS sequence"/>
</dbReference>
<evidence type="ECO:0000256" key="2">
    <source>
        <dbReference type="ARBA" id="ARBA00022670"/>
    </source>
</evidence>
<feature type="disulfide bond" evidence="6">
    <location>
        <begin position="123"/>
        <end position="127"/>
    </location>
</feature>
<organism evidence="10 12">
    <name type="scientific">Adineta ricciae</name>
    <name type="common">Rotifer</name>
    <dbReference type="NCBI Taxonomy" id="249248"/>
    <lineage>
        <taxon>Eukaryota</taxon>
        <taxon>Metazoa</taxon>
        <taxon>Spiralia</taxon>
        <taxon>Gnathifera</taxon>
        <taxon>Rotifera</taxon>
        <taxon>Eurotatoria</taxon>
        <taxon>Bdelloidea</taxon>
        <taxon>Adinetida</taxon>
        <taxon>Adinetidae</taxon>
        <taxon>Adineta</taxon>
    </lineage>
</organism>
<evidence type="ECO:0000256" key="3">
    <source>
        <dbReference type="ARBA" id="ARBA00022750"/>
    </source>
</evidence>
<evidence type="ECO:0000256" key="1">
    <source>
        <dbReference type="ARBA" id="ARBA00007447"/>
    </source>
</evidence>
<evidence type="ECO:0000256" key="5">
    <source>
        <dbReference type="PIRSR" id="PIRSR601461-1"/>
    </source>
</evidence>
<dbReference type="GO" id="GO:0006508">
    <property type="term" value="P:proteolysis"/>
    <property type="evidence" value="ECO:0007669"/>
    <property type="project" value="UniProtKB-KW"/>
</dbReference>
<feature type="chain" id="PRO_5035603267" description="Peptidase A1 domain-containing protein" evidence="8">
    <location>
        <begin position="26"/>
        <end position="581"/>
    </location>
</feature>
<dbReference type="Proteomes" id="UP000663828">
    <property type="component" value="Unassembled WGS sequence"/>
</dbReference>
<dbReference type="PANTHER" id="PTHR47966:SF51">
    <property type="entry name" value="BETA-SITE APP-CLEAVING ENZYME, ISOFORM A-RELATED"/>
    <property type="match status" value="1"/>
</dbReference>
<dbReference type="CDD" id="cd05471">
    <property type="entry name" value="pepsin_like"/>
    <property type="match status" value="1"/>
</dbReference>
<feature type="signal peptide" evidence="8">
    <location>
        <begin position="1"/>
        <end position="25"/>
    </location>
</feature>
<dbReference type="EMBL" id="CAJNOJ010000329">
    <property type="protein sequence ID" value="CAF1402161.1"/>
    <property type="molecule type" value="Genomic_DNA"/>
</dbReference>
<gene>
    <name evidence="11" type="ORF">EDS130_LOCUS36084</name>
    <name evidence="10" type="ORF">XAT740_LOCUS23453</name>
</gene>
<feature type="disulfide bond" evidence="6">
    <location>
        <begin position="331"/>
        <end position="370"/>
    </location>
</feature>
<comment type="caution">
    <text evidence="10">The sequence shown here is derived from an EMBL/GenBank/DDBJ whole genome shotgun (WGS) entry which is preliminary data.</text>
</comment>
<comment type="similarity">
    <text evidence="1 7">Belongs to the peptidase A1 family.</text>
</comment>
<evidence type="ECO:0000256" key="4">
    <source>
        <dbReference type="ARBA" id="ARBA00022801"/>
    </source>
</evidence>
<keyword evidence="4 7" id="KW-0378">Hydrolase</keyword>
<evidence type="ECO:0000256" key="7">
    <source>
        <dbReference type="RuleBase" id="RU000454"/>
    </source>
</evidence>
<dbReference type="PANTHER" id="PTHR47966">
    <property type="entry name" value="BETA-SITE APP-CLEAVING ENZYME, ISOFORM A-RELATED"/>
    <property type="match status" value="1"/>
</dbReference>
<evidence type="ECO:0000313" key="10">
    <source>
        <dbReference type="EMBL" id="CAF1197049.1"/>
    </source>
</evidence>
<sequence>MNKFLTIVTFSVLVIAFVFGPSTDAAATSGGSSINPGIKRISMQKVKYQCSNSASRHKCHGNSTIAGIRRQRSVTPTIANETLVDQFWGTYWTGLITIGTPCQPFYVDFDTGSSDLWIPGGQCGPSCGGNHTFNSNLSSTCSVTKNPFYIRYGDGSNVNGTWATDTVNIAGISVSNQTFAIATSANGMSGGARDGLLGMGYQSITSGGEEPLIWAMYRLGQLSLPLFGFWFGPVSTGSDTGELILGGYDATKYTGCFTYATVAVKGFWEFVADSIGVTVGSTTTTIASGINAILDTGTTAAILGPATYVNAINSLLGATWNSTFGWYTVNCQTKPLSAFPNITIIISGVPFTLTPLMYIQIAGGPSNYICYSVISTISQNDANSNPIWILGDFFLRHFYSVFDMQNNRIGLALSTSYSIVQTPPSTLFQSTTTLFPPSSTTTNTVTTTVALPAQCFNYTTINDTTRLTTAGANGGCDSTVFSSTSTNVPTFVRFVSPGGTRLATSPPNSAQGFACGTYAAGWTNATYPSVVGQSVSAFACFAYNGNPCFGSVYWNVITNCNGYYVHGLYSPGACAYRYCTQ</sequence>
<dbReference type="OrthoDB" id="771136at2759"/>
<keyword evidence="6" id="KW-1015">Disulfide bond</keyword>
<dbReference type="PRINTS" id="PR00792">
    <property type="entry name" value="PEPSIN"/>
</dbReference>
<dbReference type="GO" id="GO:0004190">
    <property type="term" value="F:aspartic-type endopeptidase activity"/>
    <property type="evidence" value="ECO:0007669"/>
    <property type="project" value="UniProtKB-KW"/>
</dbReference>
<protein>
    <recommendedName>
        <fullName evidence="9">Peptidase A1 domain-containing protein</fullName>
    </recommendedName>
</protein>
<reference evidence="10" key="1">
    <citation type="submission" date="2021-02" db="EMBL/GenBank/DDBJ databases">
        <authorList>
            <person name="Nowell W R."/>
        </authorList>
    </citation>
    <scope>NUCLEOTIDE SEQUENCE</scope>
</reference>
<evidence type="ECO:0000313" key="11">
    <source>
        <dbReference type="EMBL" id="CAF1402161.1"/>
    </source>
</evidence>
<keyword evidence="3 7" id="KW-0064">Aspartyl protease</keyword>
<dbReference type="InterPro" id="IPR001969">
    <property type="entry name" value="Aspartic_peptidase_AS"/>
</dbReference>
<keyword evidence="12" id="KW-1185">Reference proteome</keyword>